<evidence type="ECO:0000313" key="11">
    <source>
        <dbReference type="Proteomes" id="UP000199664"/>
    </source>
</evidence>
<evidence type="ECO:0000259" key="9">
    <source>
        <dbReference type="PROSITE" id="PS50850"/>
    </source>
</evidence>
<protein>
    <submittedName>
        <fullName evidence="10">Predicted arabinose efflux permease, MFS family</fullName>
    </submittedName>
</protein>
<dbReference type="Gene3D" id="1.20.1250.20">
    <property type="entry name" value="MFS general substrate transporter like domains"/>
    <property type="match status" value="1"/>
</dbReference>
<dbReference type="GO" id="GO:0005886">
    <property type="term" value="C:plasma membrane"/>
    <property type="evidence" value="ECO:0007669"/>
    <property type="project" value="UniProtKB-SubCell"/>
</dbReference>
<comment type="subcellular location">
    <subcellularLocation>
        <location evidence="1">Cell membrane</location>
        <topology evidence="1">Multi-pass membrane protein</topology>
    </subcellularLocation>
</comment>
<dbReference type="InterPro" id="IPR020846">
    <property type="entry name" value="MFS_dom"/>
</dbReference>
<feature type="transmembrane region" description="Helical" evidence="8">
    <location>
        <begin position="346"/>
        <end position="364"/>
    </location>
</feature>
<accession>A0A1H7ZGU4</accession>
<keyword evidence="5 8" id="KW-0812">Transmembrane</keyword>
<evidence type="ECO:0000256" key="1">
    <source>
        <dbReference type="ARBA" id="ARBA00004651"/>
    </source>
</evidence>
<feature type="transmembrane region" description="Helical" evidence="8">
    <location>
        <begin position="116"/>
        <end position="135"/>
    </location>
</feature>
<dbReference type="Proteomes" id="UP000199664">
    <property type="component" value="Unassembled WGS sequence"/>
</dbReference>
<feature type="transmembrane region" description="Helical" evidence="8">
    <location>
        <begin position="315"/>
        <end position="334"/>
    </location>
</feature>
<dbReference type="PANTHER" id="PTHR43271">
    <property type="entry name" value="BLL2771 PROTEIN"/>
    <property type="match status" value="1"/>
</dbReference>
<feature type="transmembrane region" description="Helical" evidence="8">
    <location>
        <begin position="147"/>
        <end position="165"/>
    </location>
</feature>
<keyword evidence="4" id="KW-1003">Cell membrane</keyword>
<dbReference type="InterPro" id="IPR011701">
    <property type="entry name" value="MFS"/>
</dbReference>
<evidence type="ECO:0000256" key="8">
    <source>
        <dbReference type="SAM" id="Phobius"/>
    </source>
</evidence>
<evidence type="ECO:0000256" key="2">
    <source>
        <dbReference type="ARBA" id="ARBA00008335"/>
    </source>
</evidence>
<feature type="transmembrane region" description="Helical" evidence="8">
    <location>
        <begin position="259"/>
        <end position="281"/>
    </location>
</feature>
<dbReference type="InterPro" id="IPR036259">
    <property type="entry name" value="MFS_trans_sf"/>
</dbReference>
<dbReference type="CDD" id="cd17324">
    <property type="entry name" value="MFS_NepI_like"/>
    <property type="match status" value="1"/>
</dbReference>
<keyword evidence="7 8" id="KW-0472">Membrane</keyword>
<proteinExistence type="inferred from homology"/>
<dbReference type="EMBL" id="FOAN01000014">
    <property type="protein sequence ID" value="SEM57556.1"/>
    <property type="molecule type" value="Genomic_DNA"/>
</dbReference>
<evidence type="ECO:0000256" key="5">
    <source>
        <dbReference type="ARBA" id="ARBA00022692"/>
    </source>
</evidence>
<comment type="similarity">
    <text evidence="2">Belongs to the major facilitator superfamily.</text>
</comment>
<feature type="transmembrane region" description="Helical" evidence="8">
    <location>
        <begin position="224"/>
        <end position="247"/>
    </location>
</feature>
<reference evidence="11" key="1">
    <citation type="submission" date="2016-10" db="EMBL/GenBank/DDBJ databases">
        <authorList>
            <person name="Varghese N."/>
            <person name="Submissions S."/>
        </authorList>
    </citation>
    <scope>NUCLEOTIDE SEQUENCE [LARGE SCALE GENOMIC DNA]</scope>
    <source>
        <strain evidence="11">LMG 26383,CCUG 61248,R- 45681</strain>
    </source>
</reference>
<evidence type="ECO:0000313" key="10">
    <source>
        <dbReference type="EMBL" id="SEM57556.1"/>
    </source>
</evidence>
<dbReference type="GO" id="GO:0022857">
    <property type="term" value="F:transmembrane transporter activity"/>
    <property type="evidence" value="ECO:0007669"/>
    <property type="project" value="InterPro"/>
</dbReference>
<keyword evidence="11" id="KW-1185">Reference proteome</keyword>
<sequence length="403" mass="41616">MRSESAPAAMAMPVTNPRSWLRTFVIALTAFLTLVDLFAMQAILPALIRHYGTSPGVMGVAVNASTIGMALSSLATSYLSASIDRRRGIMISLALLAIPTALLAGAPNLATFTGLRVLQGVFMAAAFTLMLAYLGEHYSASDGAAAFAAYIAGNVASNFFGRLLSASVADRFGLPTTFYAFAVLNLAGAVLVHATVRRAPPMATATAPVTGALRLHLADPQLRASFALGFLILFAFIGLFTYVNLVLTAPPLALGMMEIGFVYFGFAPSVATTLLAGWLVLRLGTRRSLLASLGLALAGLPLLLLPSLAAVLGGLVLFAIGTFAAQAIATGHVGRTAQRERGAASGLYLASYFLGGLVGSVILGQVFQRFGWSATVLAIGVTLSAAAGLAMTLDRDAGAAERG</sequence>
<feature type="domain" description="Major facilitator superfamily (MFS) profile" evidence="9">
    <location>
        <begin position="22"/>
        <end position="398"/>
    </location>
</feature>
<dbReference type="SUPFAM" id="SSF103473">
    <property type="entry name" value="MFS general substrate transporter"/>
    <property type="match status" value="1"/>
</dbReference>
<feature type="transmembrane region" description="Helical" evidence="8">
    <location>
        <begin position="177"/>
        <end position="196"/>
    </location>
</feature>
<feature type="transmembrane region" description="Helical" evidence="8">
    <location>
        <begin position="20"/>
        <end position="44"/>
    </location>
</feature>
<keyword evidence="6 8" id="KW-1133">Transmembrane helix</keyword>
<organism evidence="10 11">
    <name type="scientific">Bosea lupini</name>
    <dbReference type="NCBI Taxonomy" id="1036779"/>
    <lineage>
        <taxon>Bacteria</taxon>
        <taxon>Pseudomonadati</taxon>
        <taxon>Pseudomonadota</taxon>
        <taxon>Alphaproteobacteria</taxon>
        <taxon>Hyphomicrobiales</taxon>
        <taxon>Boseaceae</taxon>
        <taxon>Bosea</taxon>
    </lineage>
</organism>
<dbReference type="PROSITE" id="PS50850">
    <property type="entry name" value="MFS"/>
    <property type="match status" value="1"/>
</dbReference>
<evidence type="ECO:0000256" key="3">
    <source>
        <dbReference type="ARBA" id="ARBA00022448"/>
    </source>
</evidence>
<name>A0A1H7ZGU4_9HYPH</name>
<dbReference type="Pfam" id="PF07690">
    <property type="entry name" value="MFS_1"/>
    <property type="match status" value="1"/>
</dbReference>
<gene>
    <name evidence="10" type="ORF">SAMN04515666_11499</name>
</gene>
<feature type="transmembrane region" description="Helical" evidence="8">
    <location>
        <begin position="370"/>
        <end position="393"/>
    </location>
</feature>
<dbReference type="AlphaFoldDB" id="A0A1H7ZGU4"/>
<feature type="transmembrane region" description="Helical" evidence="8">
    <location>
        <begin position="56"/>
        <end position="79"/>
    </location>
</feature>
<evidence type="ECO:0000256" key="4">
    <source>
        <dbReference type="ARBA" id="ARBA00022475"/>
    </source>
</evidence>
<dbReference type="STRING" id="1036779.SAMN04515666_11499"/>
<feature type="transmembrane region" description="Helical" evidence="8">
    <location>
        <begin position="288"/>
        <end position="309"/>
    </location>
</feature>
<feature type="transmembrane region" description="Helical" evidence="8">
    <location>
        <begin position="91"/>
        <end position="110"/>
    </location>
</feature>
<dbReference type="PANTHER" id="PTHR43271:SF2">
    <property type="entry name" value="BLL2771 PROTEIN"/>
    <property type="match status" value="1"/>
</dbReference>
<evidence type="ECO:0000256" key="7">
    <source>
        <dbReference type="ARBA" id="ARBA00023136"/>
    </source>
</evidence>
<keyword evidence="3" id="KW-0813">Transport</keyword>
<evidence type="ECO:0000256" key="6">
    <source>
        <dbReference type="ARBA" id="ARBA00022989"/>
    </source>
</evidence>